<dbReference type="InterPro" id="IPR002205">
    <property type="entry name" value="Topo_IIA_dom_A"/>
</dbReference>
<feature type="site" description="Interaction with DNA" evidence="7">
    <location>
        <position position="89"/>
    </location>
</feature>
<gene>
    <name evidence="7" type="primary">parC</name>
    <name evidence="10" type="ORF">DES40_0766</name>
</gene>
<feature type="site" description="Transition state stabilizer" evidence="7">
    <location>
        <position position="130"/>
    </location>
</feature>
<reference evidence="10 11" key="1">
    <citation type="submission" date="2018-10" db="EMBL/GenBank/DDBJ databases">
        <title>Genomic Encyclopedia of Type Strains, Phase IV (KMG-IV): sequencing the most valuable type-strain genomes for metagenomic binning, comparative biology and taxonomic classification.</title>
        <authorList>
            <person name="Goeker M."/>
        </authorList>
    </citation>
    <scope>NUCLEOTIDE SEQUENCE [LARGE SCALE GENOMIC DNA]</scope>
    <source>
        <strain evidence="10 11">DSM 22008</strain>
    </source>
</reference>
<dbReference type="SUPFAM" id="SSF101904">
    <property type="entry name" value="GyrA/ParC C-terminal domain-like"/>
    <property type="match status" value="1"/>
</dbReference>
<keyword evidence="4 7" id="KW-0238">DNA-binding</keyword>
<feature type="active site" description="O-(5'-phospho-DNA)-tyrosine intermediate" evidence="7 8">
    <location>
        <position position="131"/>
    </location>
</feature>
<dbReference type="NCBIfam" id="TIGR01062">
    <property type="entry name" value="parC_Gneg"/>
    <property type="match status" value="1"/>
</dbReference>
<dbReference type="PROSITE" id="PS52040">
    <property type="entry name" value="TOPO_IIA"/>
    <property type="match status" value="1"/>
</dbReference>
<dbReference type="InterPro" id="IPR013760">
    <property type="entry name" value="Topo_IIA-like_dom_sf"/>
</dbReference>
<dbReference type="InterPro" id="IPR013757">
    <property type="entry name" value="Topo_IIA_A_a_sf"/>
</dbReference>
<evidence type="ECO:0000256" key="8">
    <source>
        <dbReference type="PROSITE-ProRule" id="PRU01384"/>
    </source>
</evidence>
<dbReference type="PANTHER" id="PTHR43493:SF1">
    <property type="entry name" value="DNA TOPOISOMERASE 4 SUBUNIT A"/>
    <property type="match status" value="1"/>
</dbReference>
<comment type="subunit">
    <text evidence="7">Heterotetramer composed of ParC and ParE.</text>
</comment>
<dbReference type="Pfam" id="PF00521">
    <property type="entry name" value="DNA_topoisoIV"/>
    <property type="match status" value="1"/>
</dbReference>
<feature type="domain" description="Topo IIA-type catalytic" evidence="9">
    <location>
        <begin position="43"/>
        <end position="507"/>
    </location>
</feature>
<comment type="similarity">
    <text evidence="7">Belongs to the type II topoisomerase GyrA/ParC subunit family. ParC type 1 subfamily.</text>
</comment>
<dbReference type="GO" id="GO:0005524">
    <property type="term" value="F:ATP binding"/>
    <property type="evidence" value="ECO:0007669"/>
    <property type="project" value="InterPro"/>
</dbReference>
<keyword evidence="11" id="KW-1185">Reference proteome</keyword>
<dbReference type="Pfam" id="PF03989">
    <property type="entry name" value="DNA_gyraseA_C"/>
    <property type="match status" value="2"/>
</dbReference>
<dbReference type="Gene3D" id="3.90.199.10">
    <property type="entry name" value="Topoisomerase II, domain 5"/>
    <property type="match status" value="1"/>
</dbReference>
<keyword evidence="6 7" id="KW-0413">Isomerase</keyword>
<dbReference type="SUPFAM" id="SSF56719">
    <property type="entry name" value="Type II DNA topoisomerase"/>
    <property type="match status" value="1"/>
</dbReference>
<dbReference type="PANTHER" id="PTHR43493">
    <property type="entry name" value="DNA GYRASE/TOPOISOMERASE SUBUNIT A"/>
    <property type="match status" value="1"/>
</dbReference>
<accession>A0A420WKJ0</accession>
<dbReference type="Gene3D" id="2.120.10.90">
    <property type="entry name" value="DNA gyrase/topoisomerase IV, subunit A, C-terminal"/>
    <property type="match status" value="1"/>
</dbReference>
<evidence type="ECO:0000259" key="9">
    <source>
        <dbReference type="PROSITE" id="PS52040"/>
    </source>
</evidence>
<dbReference type="InterPro" id="IPR005742">
    <property type="entry name" value="TopoIV_A_Gneg"/>
</dbReference>
<dbReference type="Gene3D" id="1.10.268.10">
    <property type="entry name" value="Topoisomerase, domain 3"/>
    <property type="match status" value="1"/>
</dbReference>
<dbReference type="InterPro" id="IPR050220">
    <property type="entry name" value="Type_II_DNA_Topoisomerases"/>
</dbReference>
<dbReference type="GO" id="GO:0003918">
    <property type="term" value="F:DNA topoisomerase type II (double strand cut, ATP-hydrolyzing) activity"/>
    <property type="evidence" value="ECO:0007669"/>
    <property type="project" value="UniProtKB-UniRule"/>
</dbReference>
<organism evidence="10 11">
    <name type="scientific">Litorimonas taeanensis</name>
    <dbReference type="NCBI Taxonomy" id="568099"/>
    <lineage>
        <taxon>Bacteria</taxon>
        <taxon>Pseudomonadati</taxon>
        <taxon>Pseudomonadota</taxon>
        <taxon>Alphaproteobacteria</taxon>
        <taxon>Maricaulales</taxon>
        <taxon>Robiginitomaculaceae</taxon>
    </lineage>
</organism>
<dbReference type="Gene3D" id="3.30.1360.40">
    <property type="match status" value="1"/>
</dbReference>
<evidence type="ECO:0000256" key="4">
    <source>
        <dbReference type="ARBA" id="ARBA00023125"/>
    </source>
</evidence>
<dbReference type="InterPro" id="IPR035516">
    <property type="entry name" value="Gyrase/topoIV_suA_C"/>
</dbReference>
<comment type="caution">
    <text evidence="10">The sequence shown here is derived from an EMBL/GenBank/DDBJ whole genome shotgun (WGS) entry which is preliminary data.</text>
</comment>
<evidence type="ECO:0000256" key="2">
    <source>
        <dbReference type="ARBA" id="ARBA00022475"/>
    </source>
</evidence>
<dbReference type="GO" id="GO:0019897">
    <property type="term" value="C:extrinsic component of plasma membrane"/>
    <property type="evidence" value="ECO:0007669"/>
    <property type="project" value="UniProtKB-UniRule"/>
</dbReference>
<dbReference type="InterPro" id="IPR006691">
    <property type="entry name" value="GyrA/parC_rep"/>
</dbReference>
<dbReference type="Proteomes" id="UP000282211">
    <property type="component" value="Unassembled WGS sequence"/>
</dbReference>
<dbReference type="GO" id="GO:0007059">
    <property type="term" value="P:chromosome segregation"/>
    <property type="evidence" value="ECO:0007669"/>
    <property type="project" value="UniProtKB-UniRule"/>
</dbReference>
<dbReference type="EMBL" id="RBII01000001">
    <property type="protein sequence ID" value="RKQ71446.1"/>
    <property type="molecule type" value="Genomic_DNA"/>
</dbReference>
<feature type="site" description="Interaction with DNA" evidence="7">
    <location>
        <position position="51"/>
    </location>
</feature>
<keyword evidence="5 7" id="KW-0472">Membrane</keyword>
<dbReference type="GO" id="GO:0005737">
    <property type="term" value="C:cytoplasm"/>
    <property type="evidence" value="ECO:0007669"/>
    <property type="project" value="TreeGrafter"/>
</dbReference>
<evidence type="ECO:0000256" key="3">
    <source>
        <dbReference type="ARBA" id="ARBA00023029"/>
    </source>
</evidence>
<dbReference type="AlphaFoldDB" id="A0A420WKJ0"/>
<protein>
    <recommendedName>
        <fullName evidence="7">DNA topoisomerase 4 subunit A</fullName>
        <ecNumber evidence="7">5.6.2.2</ecNumber>
    </recommendedName>
    <alternativeName>
        <fullName evidence="7">Topoisomerase IV subunit A</fullName>
    </alternativeName>
</protein>
<evidence type="ECO:0000313" key="11">
    <source>
        <dbReference type="Proteomes" id="UP000282211"/>
    </source>
</evidence>
<proteinExistence type="inferred from homology"/>
<evidence type="ECO:0000313" key="10">
    <source>
        <dbReference type="EMBL" id="RKQ71446.1"/>
    </source>
</evidence>
<comment type="subcellular location">
    <subcellularLocation>
        <location evidence="7">Cell membrane</location>
        <topology evidence="7">Peripheral membrane protein</topology>
    </subcellularLocation>
</comment>
<comment type="function">
    <text evidence="7">Topoisomerase IV is essential for chromosome segregation. It relaxes supercoiled DNA. Performs the decatenation events required during the replication of a circular DNA molecule.</text>
</comment>
<sequence length="753" mass="83601">MAKKPTDMSDTLSENAIISEHIDDALSSRYLAYALSTITQRALPDVRDGMKPVHRRILYAMRQLKLNPESAHKKCARIVGDVMGQYHPHGDASIYDALVKLSQSFSARYPLVNGQGNFGNIDGDSPAAMRYTEAKMTAAGLALLQGIDEDAVDFIPTYNEEDMEPQVLPAGFPNLLANGSQGIAVGMATSIPPHNVAEICSAALHLIKTPNARIETLMSHILGPDLPTGGIIVEPKASMLEAYETGKGSFKVRSRWSVEDTGRGTYQIIVTEIPYQVQKSRLIEKLAEVIETKKAPGLADVRDESAEDVRIVLEPRSKNIDPALLMESLFKISELESRVSLNMNVLDATRTPRVMNLREVIQAWLDHRREVLQRRSRQRLGKIDLRMEVLDGFMIAFLNLDEVIRIIRFEDKPKEELIKAFKLTERQADAILNMRLRSLNKLQEIEIKSEYDTLAAEKAEIEALLGSEQKQWGVISEQIKELKSTYGIKTEIGARRTHFEDQPDIDVDLATAFITKEPITVVLSEMGWIRAMKGHVADLAGLKFKDGDKLAFAVNAQTTDKIIVFASNGKFYTLGADKLPGGRGNGEPIRLMVDLENDHLPVGMFVHDEKRELLIASTAGYGFRVSESDIIASTRGGRKTLNVKGAVEALRCIQVQGDKVAIIGENRKILIYDVDELPLMTRGKGVRLQAFKDGGLADMTTFKAEEGLSFYDSAGRRQEVSDWSLLEGKRAQAGRMAPRGFSRKGVFDPNRGL</sequence>
<dbReference type="GO" id="GO:0005694">
    <property type="term" value="C:chromosome"/>
    <property type="evidence" value="ECO:0007669"/>
    <property type="project" value="InterPro"/>
</dbReference>
<dbReference type="NCBIfam" id="NF004044">
    <property type="entry name" value="PRK05561.1"/>
    <property type="match status" value="1"/>
</dbReference>
<dbReference type="GO" id="GO:0003677">
    <property type="term" value="F:DNA binding"/>
    <property type="evidence" value="ECO:0007669"/>
    <property type="project" value="UniProtKB-UniRule"/>
</dbReference>
<dbReference type="InParanoid" id="A0A420WKJ0"/>
<dbReference type="GO" id="GO:0009330">
    <property type="term" value="C:DNA topoisomerase type II (double strand cut, ATP-hydrolyzing) complex"/>
    <property type="evidence" value="ECO:0007669"/>
    <property type="project" value="TreeGrafter"/>
</dbReference>
<dbReference type="CDD" id="cd00187">
    <property type="entry name" value="TOP4c"/>
    <property type="match status" value="1"/>
</dbReference>
<keyword evidence="3 7" id="KW-0799">Topoisomerase</keyword>
<feature type="site" description="Interaction with DNA" evidence="7">
    <location>
        <position position="87"/>
    </location>
</feature>
<dbReference type="InterPro" id="IPR013758">
    <property type="entry name" value="Topo_IIA_A/C_ab"/>
</dbReference>
<keyword evidence="2 7" id="KW-1003">Cell membrane</keyword>
<evidence type="ECO:0000256" key="1">
    <source>
        <dbReference type="ARBA" id="ARBA00000185"/>
    </source>
</evidence>
<dbReference type="FunCoup" id="A0A420WKJ0">
    <property type="interactions" value="152"/>
</dbReference>
<dbReference type="EC" id="5.6.2.2" evidence="7"/>
<dbReference type="SMART" id="SM00434">
    <property type="entry name" value="TOP4c"/>
    <property type="match status" value="1"/>
</dbReference>
<evidence type="ECO:0000256" key="5">
    <source>
        <dbReference type="ARBA" id="ARBA00023136"/>
    </source>
</evidence>
<name>A0A420WKJ0_9PROT</name>
<dbReference type="HAMAP" id="MF_00936">
    <property type="entry name" value="ParC_type1"/>
    <property type="match status" value="1"/>
</dbReference>
<evidence type="ECO:0000256" key="7">
    <source>
        <dbReference type="HAMAP-Rule" id="MF_00936"/>
    </source>
</evidence>
<evidence type="ECO:0000256" key="6">
    <source>
        <dbReference type="ARBA" id="ARBA00023235"/>
    </source>
</evidence>
<dbReference type="GO" id="GO:0006265">
    <property type="term" value="P:DNA topological change"/>
    <property type="evidence" value="ECO:0007669"/>
    <property type="project" value="UniProtKB-UniRule"/>
</dbReference>
<comment type="catalytic activity">
    <reaction evidence="1 7 8">
        <text>ATP-dependent breakage, passage and rejoining of double-stranded DNA.</text>
        <dbReference type="EC" id="5.6.2.2"/>
    </reaction>
</comment>